<sequence>MIESLLKKSSKYDLYFYDNAYTQTYGPYLLDLKQYLPKEHIDIYNSELLSQSCEYENKLVGLVNISICCNN</sequence>
<dbReference type="Proteomes" id="UP000193920">
    <property type="component" value="Unassembled WGS sequence"/>
</dbReference>
<accession>A0A1Y2BB39</accession>
<evidence type="ECO:0000313" key="2">
    <source>
        <dbReference type="Proteomes" id="UP000193920"/>
    </source>
</evidence>
<keyword evidence="2" id="KW-1185">Reference proteome</keyword>
<organism evidence="1 2">
    <name type="scientific">Neocallimastix californiae</name>
    <dbReference type="NCBI Taxonomy" id="1754190"/>
    <lineage>
        <taxon>Eukaryota</taxon>
        <taxon>Fungi</taxon>
        <taxon>Fungi incertae sedis</taxon>
        <taxon>Chytridiomycota</taxon>
        <taxon>Chytridiomycota incertae sedis</taxon>
        <taxon>Neocallimastigomycetes</taxon>
        <taxon>Neocallimastigales</taxon>
        <taxon>Neocallimastigaceae</taxon>
        <taxon>Neocallimastix</taxon>
    </lineage>
</organism>
<evidence type="ECO:0000313" key="1">
    <source>
        <dbReference type="EMBL" id="ORY31687.1"/>
    </source>
</evidence>
<dbReference type="OrthoDB" id="10501568at2759"/>
<protein>
    <submittedName>
        <fullName evidence="1">Uncharacterized protein</fullName>
    </submittedName>
</protein>
<name>A0A1Y2BB39_9FUNG</name>
<dbReference type="Gene3D" id="3.40.190.10">
    <property type="entry name" value="Periplasmic binding protein-like II"/>
    <property type="match status" value="1"/>
</dbReference>
<proteinExistence type="predicted"/>
<comment type="caution">
    <text evidence="1">The sequence shown here is derived from an EMBL/GenBank/DDBJ whole genome shotgun (WGS) entry which is preliminary data.</text>
</comment>
<reference evidence="1 2" key="1">
    <citation type="submission" date="2016-08" db="EMBL/GenBank/DDBJ databases">
        <title>A Parts List for Fungal Cellulosomes Revealed by Comparative Genomics.</title>
        <authorList>
            <consortium name="DOE Joint Genome Institute"/>
            <person name="Haitjema C.H."/>
            <person name="Gilmore S.P."/>
            <person name="Henske J.K."/>
            <person name="Solomon K.V."/>
            <person name="De Groot R."/>
            <person name="Kuo A."/>
            <person name="Mondo S.J."/>
            <person name="Salamov A.A."/>
            <person name="Labutti K."/>
            <person name="Zhao Z."/>
            <person name="Chiniquy J."/>
            <person name="Barry K."/>
            <person name="Brewer H.M."/>
            <person name="Purvine S.O."/>
            <person name="Wright A.T."/>
            <person name="Boxma B."/>
            <person name="Van Alen T."/>
            <person name="Hackstein J.H."/>
            <person name="Baker S.E."/>
            <person name="Grigoriev I.V."/>
            <person name="O'Malley M.A."/>
        </authorList>
    </citation>
    <scope>NUCLEOTIDE SEQUENCE [LARGE SCALE GENOMIC DNA]</scope>
    <source>
        <strain evidence="1 2">G1</strain>
    </source>
</reference>
<dbReference type="EMBL" id="MCOG01000168">
    <property type="protein sequence ID" value="ORY31687.1"/>
    <property type="molecule type" value="Genomic_DNA"/>
</dbReference>
<dbReference type="AlphaFoldDB" id="A0A1Y2BB39"/>
<gene>
    <name evidence="1" type="ORF">LY90DRAFT_76374</name>
</gene>